<keyword evidence="3" id="KW-1185">Reference proteome</keyword>
<dbReference type="EMBL" id="JACEMT010000032">
    <property type="protein sequence ID" value="MBA4501082.1"/>
    <property type="molecule type" value="Genomic_DNA"/>
</dbReference>
<protein>
    <submittedName>
        <fullName evidence="2">DUF2970 domain-containing protein</fullName>
    </submittedName>
</protein>
<evidence type="ECO:0000256" key="1">
    <source>
        <dbReference type="SAM" id="Phobius"/>
    </source>
</evidence>
<comment type="caution">
    <text evidence="2">The sequence shown here is derived from an EMBL/GenBank/DDBJ whole genome shotgun (WGS) entry which is preliminary data.</text>
</comment>
<sequence>MSDKPTLWQTLLSVLSSFFGVQSERNRERDFHGGHPVHYILTGLLMAALFVIAVILLVRWALSLAGA</sequence>
<dbReference type="AlphaFoldDB" id="A0A7W1WVU6"/>
<keyword evidence="1" id="KW-0812">Transmembrane</keyword>
<gene>
    <name evidence="2" type="ORF">H1S06_01695</name>
</gene>
<evidence type="ECO:0000313" key="2">
    <source>
        <dbReference type="EMBL" id="MBA4501082.1"/>
    </source>
</evidence>
<dbReference type="InterPro" id="IPR021344">
    <property type="entry name" value="DUF2970"/>
</dbReference>
<dbReference type="Pfam" id="PF11174">
    <property type="entry name" value="DUF2970"/>
    <property type="match status" value="1"/>
</dbReference>
<dbReference type="Proteomes" id="UP000538931">
    <property type="component" value="Unassembled WGS sequence"/>
</dbReference>
<organism evidence="2 3">
    <name type="scientific">Marinobacterium marinum</name>
    <dbReference type="NCBI Taxonomy" id="2756129"/>
    <lineage>
        <taxon>Bacteria</taxon>
        <taxon>Pseudomonadati</taxon>
        <taxon>Pseudomonadota</taxon>
        <taxon>Gammaproteobacteria</taxon>
        <taxon>Oceanospirillales</taxon>
        <taxon>Oceanospirillaceae</taxon>
        <taxon>Marinobacterium</taxon>
    </lineage>
</organism>
<name>A0A7W1WVU6_9GAMM</name>
<reference evidence="2 3" key="1">
    <citation type="submission" date="2020-07" db="EMBL/GenBank/DDBJ databases">
        <title>Bacterium isolated from marien macroalgae.</title>
        <authorList>
            <person name="Zhu K."/>
            <person name="Lu D."/>
            <person name="Du Z."/>
        </authorList>
    </citation>
    <scope>NUCLEOTIDE SEQUENCE [LARGE SCALE GENOMIC DNA]</scope>
    <source>
        <strain evidence="2 3">3-1745</strain>
    </source>
</reference>
<dbReference type="RefSeq" id="WP_181736577.1">
    <property type="nucleotide sequence ID" value="NZ_JACEMT010000032.1"/>
</dbReference>
<keyword evidence="1" id="KW-1133">Transmembrane helix</keyword>
<evidence type="ECO:0000313" key="3">
    <source>
        <dbReference type="Proteomes" id="UP000538931"/>
    </source>
</evidence>
<proteinExistence type="predicted"/>
<feature type="transmembrane region" description="Helical" evidence="1">
    <location>
        <begin position="39"/>
        <end position="62"/>
    </location>
</feature>
<accession>A0A7W1WVU6</accession>
<keyword evidence="1" id="KW-0472">Membrane</keyword>